<comment type="subcellular location">
    <subcellularLocation>
        <location evidence="1">Membrane</location>
        <topology evidence="1">Multi-pass membrane protein</topology>
    </subcellularLocation>
</comment>
<evidence type="ECO:0000313" key="8">
    <source>
        <dbReference type="Proteomes" id="UP000242752"/>
    </source>
</evidence>
<comment type="caution">
    <text evidence="7">The sequence shown here is derived from an EMBL/GenBank/DDBJ whole genome shotgun (WGS) entry which is preliminary data.</text>
</comment>
<dbReference type="InterPro" id="IPR051328">
    <property type="entry name" value="T7SS_ABC-Transporter"/>
</dbReference>
<evidence type="ECO:0000256" key="4">
    <source>
        <dbReference type="ARBA" id="ARBA00023136"/>
    </source>
</evidence>
<dbReference type="PANTHER" id="PTHR43077:SF5">
    <property type="entry name" value="PHAGE INFECTION PROTEIN"/>
    <property type="match status" value="1"/>
</dbReference>
<accession>A0A2K3YNI8</accession>
<dbReference type="InterPro" id="IPR013525">
    <property type="entry name" value="ABC2_TM"/>
</dbReference>
<proteinExistence type="predicted"/>
<sequence length="421" mass="46999">MRNNTVWFIPVAVIAILVILATAFYPAYNPKPKAIPVAILNEDRGMEMQGNTTNIGEKLVDKLEENNNSAIQWEHVENRTALDKGIKNNDYVGGIVFEQDFSKNAMSQAQSIIMTEKQKEMKEKVEAGAISPQEIQILQKQMEKGVQVQTPKQAHIEVITNQGSQTQVANIVQQALTKITAQLNDQISRQNAKLLATNNINVPSNQFEAFAKPIKVTQTTLNEVKDHQSNGNAAAVMFLPIWLSSMITAVLAFLTFKNRKKLLSHNAKLWLASKTVISIVIAAFLGAFSYVAYTGNVLGFDFNQPFETASYIAVAIIGFSLLILGFMVWIGFPAVPIFMLFVFFSMQLAILPVYLLSDFYRAYIIPWNPFYHYVATLKGLLYDGQSFALNGTIWMFITFSLVGMISLVTAIYTKNNKVEAV</sequence>
<evidence type="ECO:0000256" key="1">
    <source>
        <dbReference type="ARBA" id="ARBA00004141"/>
    </source>
</evidence>
<keyword evidence="3 5" id="KW-1133">Transmembrane helix</keyword>
<reference evidence="7 8" key="1">
    <citation type="submission" date="2017-08" db="EMBL/GenBank/DDBJ databases">
        <title>Draft genome sequences of 64 type strains of genus Staph aureus.</title>
        <authorList>
            <person name="Cole K."/>
            <person name="Golubchik T."/>
            <person name="Russell J."/>
            <person name="Foster D."/>
            <person name="Llewelyn M."/>
            <person name="Wilson D."/>
            <person name="Crook D."/>
            <person name="Paul J."/>
        </authorList>
    </citation>
    <scope>NUCLEOTIDE SEQUENCE [LARGE SCALE GENOMIC DNA]</scope>
    <source>
        <strain evidence="7 8">DSM 21968</strain>
    </source>
</reference>
<gene>
    <name evidence="7" type="ORF">CD122_07860</name>
</gene>
<dbReference type="PANTHER" id="PTHR43077">
    <property type="entry name" value="TRANSPORT PERMEASE YVFS-RELATED"/>
    <property type="match status" value="1"/>
</dbReference>
<protein>
    <submittedName>
        <fullName evidence="7">Phage infection protein</fullName>
    </submittedName>
</protein>
<evidence type="ECO:0000259" key="6">
    <source>
        <dbReference type="Pfam" id="PF12698"/>
    </source>
</evidence>
<keyword evidence="8" id="KW-1185">Reference proteome</keyword>
<dbReference type="EMBL" id="PPRF01000048">
    <property type="protein sequence ID" value="PNZ26798.1"/>
    <property type="molecule type" value="Genomic_DNA"/>
</dbReference>
<feature type="domain" description="ABC-2 type transporter transmembrane" evidence="6">
    <location>
        <begin position="7"/>
        <end position="407"/>
    </location>
</feature>
<dbReference type="AlphaFoldDB" id="A0A2K3YNI8"/>
<dbReference type="GO" id="GO:0016020">
    <property type="term" value="C:membrane"/>
    <property type="evidence" value="ECO:0007669"/>
    <property type="project" value="UniProtKB-SubCell"/>
</dbReference>
<feature type="transmembrane region" description="Helical" evidence="5">
    <location>
        <begin position="337"/>
        <end position="357"/>
    </location>
</feature>
<dbReference type="Proteomes" id="UP000242752">
    <property type="component" value="Unassembled WGS sequence"/>
</dbReference>
<feature type="transmembrane region" description="Helical" evidence="5">
    <location>
        <begin position="7"/>
        <end position="28"/>
    </location>
</feature>
<dbReference type="Gene3D" id="3.40.1710.10">
    <property type="entry name" value="abc type-2 transporter like domain"/>
    <property type="match status" value="1"/>
</dbReference>
<dbReference type="GO" id="GO:0140359">
    <property type="term" value="F:ABC-type transporter activity"/>
    <property type="evidence" value="ECO:0007669"/>
    <property type="project" value="InterPro"/>
</dbReference>
<feature type="transmembrane region" description="Helical" evidence="5">
    <location>
        <begin position="393"/>
        <end position="412"/>
    </location>
</feature>
<evidence type="ECO:0000313" key="7">
    <source>
        <dbReference type="EMBL" id="PNZ26798.1"/>
    </source>
</evidence>
<dbReference type="Pfam" id="PF12698">
    <property type="entry name" value="ABC2_membrane_3"/>
    <property type="match status" value="1"/>
</dbReference>
<keyword evidence="2 5" id="KW-0812">Transmembrane</keyword>
<feature type="transmembrane region" description="Helical" evidence="5">
    <location>
        <begin position="233"/>
        <end position="256"/>
    </location>
</feature>
<organism evidence="7 8">
    <name type="scientific">Staphylococcus rostri</name>
    <dbReference type="NCBI Taxonomy" id="522262"/>
    <lineage>
        <taxon>Bacteria</taxon>
        <taxon>Bacillati</taxon>
        <taxon>Bacillota</taxon>
        <taxon>Bacilli</taxon>
        <taxon>Bacillales</taxon>
        <taxon>Staphylococcaceae</taxon>
        <taxon>Staphylococcus</taxon>
    </lineage>
</organism>
<evidence type="ECO:0000256" key="3">
    <source>
        <dbReference type="ARBA" id="ARBA00022989"/>
    </source>
</evidence>
<dbReference type="OrthoDB" id="2406134at2"/>
<feature type="transmembrane region" description="Helical" evidence="5">
    <location>
        <begin position="311"/>
        <end position="330"/>
    </location>
</feature>
<evidence type="ECO:0000256" key="5">
    <source>
        <dbReference type="SAM" id="Phobius"/>
    </source>
</evidence>
<keyword evidence="4 5" id="KW-0472">Membrane</keyword>
<feature type="transmembrane region" description="Helical" evidence="5">
    <location>
        <begin position="268"/>
        <end position="291"/>
    </location>
</feature>
<dbReference type="RefSeq" id="WP_103358442.1">
    <property type="nucleotide sequence ID" value="NZ_PPRF01000048.1"/>
</dbReference>
<name>A0A2K3YNI8_9STAP</name>
<evidence type="ECO:0000256" key="2">
    <source>
        <dbReference type="ARBA" id="ARBA00022692"/>
    </source>
</evidence>